<organism evidence="4">
    <name type="scientific">freshwater metagenome</name>
    <dbReference type="NCBI Taxonomy" id="449393"/>
    <lineage>
        <taxon>unclassified sequences</taxon>
        <taxon>metagenomes</taxon>
        <taxon>ecological metagenomes</taxon>
    </lineage>
</organism>
<protein>
    <submittedName>
        <fullName evidence="4">Unannotated protein</fullName>
    </submittedName>
</protein>
<dbReference type="EMBL" id="CAEZYF010000003">
    <property type="protein sequence ID" value="CAB4712020.1"/>
    <property type="molecule type" value="Genomic_DNA"/>
</dbReference>
<keyword evidence="1" id="KW-0472">Membrane</keyword>
<dbReference type="InterPro" id="IPR010640">
    <property type="entry name" value="Low_temperature_requirement_A"/>
</dbReference>
<proteinExistence type="predicted"/>
<sequence>MSDAAPTIDGAEAERHATNLELFLDLVFVFAVTQIASMISLHPSAGGTARAFIVALLVWWQWSQFTWAGSAIDLQSMARTRVLVLALIPVTLLMTIAIPEAYHDTAIWFAGAYFGVQMLVLGMQGAFALVDAVTRPAFVRYMSFAIIAPALVLLGAFFHGHVREGLWAAAACTNLFAGLRAAKGEWVINPVHFAERHALFVIIALGEVLVAAGASAADIGLDRRTVLAIIVAVAVACMLWWAYFAFIPEVGEYRLREATGAARGVLARDLYTFGHFPLVFGLVLYAVVVKHLVPHPNGHLSWDDRWLLGLSVAFFVGGLLIIQYRVVRRLAPERLIAIPVAAGLCALGNVLPALVVVAAVAGTYSVMTAITWHRYRANRLVPAR</sequence>
<dbReference type="EMBL" id="CAFBMT010000003">
    <property type="protein sequence ID" value="CAB4919638.1"/>
    <property type="molecule type" value="Genomic_DNA"/>
</dbReference>
<feature type="transmembrane region" description="Helical" evidence="1">
    <location>
        <begin position="137"/>
        <end position="158"/>
    </location>
</feature>
<evidence type="ECO:0000313" key="5">
    <source>
        <dbReference type="EMBL" id="CAB4919638.1"/>
    </source>
</evidence>
<dbReference type="EMBL" id="CAFBIY010000055">
    <property type="protein sequence ID" value="CAB4850484.1"/>
    <property type="molecule type" value="Genomic_DNA"/>
</dbReference>
<dbReference type="PANTHER" id="PTHR36840">
    <property type="entry name" value="BLL5714 PROTEIN"/>
    <property type="match status" value="1"/>
</dbReference>
<keyword evidence="1" id="KW-1133">Transmembrane helix</keyword>
<evidence type="ECO:0000313" key="2">
    <source>
        <dbReference type="EMBL" id="CAB4362947.1"/>
    </source>
</evidence>
<dbReference type="EMBL" id="CAFBOL010000030">
    <property type="protein sequence ID" value="CAB4989063.1"/>
    <property type="molecule type" value="Genomic_DNA"/>
</dbReference>
<dbReference type="EMBL" id="CAESGF010000003">
    <property type="protein sequence ID" value="CAB4362947.1"/>
    <property type="molecule type" value="Genomic_DNA"/>
</dbReference>
<evidence type="ECO:0000313" key="4">
    <source>
        <dbReference type="EMBL" id="CAB4850484.1"/>
    </source>
</evidence>
<feature type="transmembrane region" description="Helical" evidence="1">
    <location>
        <begin position="305"/>
        <end position="324"/>
    </location>
</feature>
<feature type="transmembrane region" description="Helical" evidence="1">
    <location>
        <begin position="82"/>
        <end position="102"/>
    </location>
</feature>
<dbReference type="PANTHER" id="PTHR36840:SF1">
    <property type="entry name" value="BLL5714 PROTEIN"/>
    <property type="match status" value="1"/>
</dbReference>
<accession>A0A6J7C024</accession>
<feature type="transmembrane region" description="Helical" evidence="1">
    <location>
        <begin position="226"/>
        <end position="246"/>
    </location>
</feature>
<evidence type="ECO:0000256" key="1">
    <source>
        <dbReference type="SAM" id="Phobius"/>
    </source>
</evidence>
<feature type="transmembrane region" description="Helical" evidence="1">
    <location>
        <begin position="198"/>
        <end position="219"/>
    </location>
</feature>
<dbReference type="AlphaFoldDB" id="A0A6J7C024"/>
<feature type="transmembrane region" description="Helical" evidence="1">
    <location>
        <begin position="336"/>
        <end position="366"/>
    </location>
</feature>
<keyword evidence="1" id="KW-0812">Transmembrane</keyword>
<name>A0A6J7C024_9ZZZZ</name>
<gene>
    <name evidence="3" type="ORF">UFOPK2656_00736</name>
    <name evidence="4" type="ORF">UFOPK3267_01204</name>
    <name evidence="5" type="ORF">UFOPK3651_00774</name>
    <name evidence="6" type="ORF">UFOPK3931_01358</name>
    <name evidence="2" type="ORF">UFOPK4189_00734</name>
</gene>
<feature type="transmembrane region" description="Helical" evidence="1">
    <location>
        <begin position="108"/>
        <end position="130"/>
    </location>
</feature>
<evidence type="ECO:0000313" key="3">
    <source>
        <dbReference type="EMBL" id="CAB4712020.1"/>
    </source>
</evidence>
<reference evidence="4" key="1">
    <citation type="submission" date="2020-05" db="EMBL/GenBank/DDBJ databases">
        <authorList>
            <person name="Chiriac C."/>
            <person name="Salcher M."/>
            <person name="Ghai R."/>
            <person name="Kavagutti S V."/>
        </authorList>
    </citation>
    <scope>NUCLEOTIDE SEQUENCE</scope>
</reference>
<dbReference type="Pfam" id="PF06772">
    <property type="entry name" value="LtrA"/>
    <property type="match status" value="1"/>
</dbReference>
<feature type="transmembrane region" description="Helical" evidence="1">
    <location>
        <begin position="273"/>
        <end position="293"/>
    </location>
</feature>
<evidence type="ECO:0000313" key="6">
    <source>
        <dbReference type="EMBL" id="CAB4989063.1"/>
    </source>
</evidence>